<evidence type="ECO:0000313" key="2">
    <source>
        <dbReference type="EMBL" id="MDT3453553.1"/>
    </source>
</evidence>
<dbReference type="InterPro" id="IPR010982">
    <property type="entry name" value="Lambda_DNA-bd_dom_sf"/>
</dbReference>
<dbReference type="Proteomes" id="UP001182304">
    <property type="component" value="Unassembled WGS sequence"/>
</dbReference>
<dbReference type="GO" id="GO:0003677">
    <property type="term" value="F:DNA binding"/>
    <property type="evidence" value="ECO:0007669"/>
    <property type="project" value="InterPro"/>
</dbReference>
<dbReference type="InterPro" id="IPR038202">
    <property type="entry name" value="Cro_sf"/>
</dbReference>
<reference evidence="1" key="1">
    <citation type="submission" date="2022-07" db="EMBL/GenBank/DDBJ databases">
        <title>Genome-based characterization of novel serogroup A variants of Pasteurella multocida.</title>
        <authorList>
            <person name="Prajapati A."/>
            <person name="Yogisharadhya R."/>
            <person name="Mohanty N."/>
            <person name="Chanda M."/>
            <person name="Mendem S.K."/>
            <person name="Siddaramappa S."/>
            <person name="Shivachandra S.B."/>
        </authorList>
    </citation>
    <scope>NUCLEOTIDE SEQUENCE</scope>
    <source>
        <strain evidence="1">NIVEDIPm19</strain>
    </source>
</reference>
<dbReference type="Proteomes" id="UP001145481">
    <property type="component" value="Unassembled WGS sequence"/>
</dbReference>
<dbReference type="AlphaFoldDB" id="A0A9X3ZMH8"/>
<protein>
    <submittedName>
        <fullName evidence="1">Cro/CI family transcriptional regulator</fullName>
    </submittedName>
</protein>
<name>A0A9X3ZMH8_PASMD</name>
<accession>A0A9X3ZMH8</accession>
<comment type="caution">
    <text evidence="1">The sequence shown here is derived from an EMBL/GenBank/DDBJ whole genome shotgun (WGS) entry which is preliminary data.</text>
</comment>
<organism evidence="1 3">
    <name type="scientific">Pasteurella multocida</name>
    <dbReference type="NCBI Taxonomy" id="747"/>
    <lineage>
        <taxon>Bacteria</taxon>
        <taxon>Pseudomonadati</taxon>
        <taxon>Pseudomonadota</taxon>
        <taxon>Gammaproteobacteria</taxon>
        <taxon>Pasteurellales</taxon>
        <taxon>Pasteurellaceae</taxon>
        <taxon>Pasteurella</taxon>
    </lineage>
</organism>
<gene>
    <name evidence="1" type="ORF">NM948_12380</name>
    <name evidence="2" type="ORF">NQF69_12350</name>
</gene>
<evidence type="ECO:0000313" key="3">
    <source>
        <dbReference type="Proteomes" id="UP001145481"/>
    </source>
</evidence>
<sequence length="61" mass="6690">MKKTPLSDYVKEHGQAVAAKTIGVTQGAISKALDKGRNIFVIYDEKGNVKAEEVRQFPAKN</sequence>
<dbReference type="InterPro" id="IPR000655">
    <property type="entry name" value="Cro-like"/>
</dbReference>
<dbReference type="Pfam" id="PF09048">
    <property type="entry name" value="Cro"/>
    <property type="match status" value="1"/>
</dbReference>
<dbReference type="EMBL" id="JANIEN010000038">
    <property type="protein sequence ID" value="MDT3453553.1"/>
    <property type="molecule type" value="Genomic_DNA"/>
</dbReference>
<reference evidence="2" key="2">
    <citation type="submission" date="2022-07" db="EMBL/GenBank/DDBJ databases">
        <title>Sequence of Pasteurella multocoda 17BRD-035.</title>
        <authorList>
            <person name="Roy Chowdhury P."/>
            <person name="Alhamami T."/>
            <person name="Trott D.J."/>
            <person name="Djordvevic S.P."/>
        </authorList>
    </citation>
    <scope>NUCLEOTIDE SEQUENCE</scope>
    <source>
        <strain evidence="2">17BRD-035</strain>
    </source>
</reference>
<evidence type="ECO:0000313" key="1">
    <source>
        <dbReference type="EMBL" id="MDA5624321.1"/>
    </source>
</evidence>
<dbReference type="EMBL" id="JANJHC010000053">
    <property type="protein sequence ID" value="MDA5624321.1"/>
    <property type="molecule type" value="Genomic_DNA"/>
</dbReference>
<dbReference type="RefSeq" id="WP_046339050.1">
    <property type="nucleotide sequence ID" value="NZ_AP025519.1"/>
</dbReference>
<dbReference type="SUPFAM" id="SSF47413">
    <property type="entry name" value="lambda repressor-like DNA-binding domains"/>
    <property type="match status" value="1"/>
</dbReference>
<dbReference type="PIRSF" id="PIRSF003217">
    <property type="entry name" value="Cro_protein"/>
    <property type="match status" value="1"/>
</dbReference>
<dbReference type="GO" id="GO:0006355">
    <property type="term" value="P:regulation of DNA-templated transcription"/>
    <property type="evidence" value="ECO:0007669"/>
    <property type="project" value="InterPro"/>
</dbReference>
<proteinExistence type="predicted"/>
<dbReference type="Gene3D" id="3.30.240.10">
    <property type="entry name" value="CRO Repressor"/>
    <property type="match status" value="1"/>
</dbReference>